<dbReference type="STRING" id="50376.A0A517KZF5"/>
<comment type="similarity">
    <text evidence="1">Belongs to the ATP-dependent DNA ligase family.</text>
</comment>
<proteinExistence type="inferred from homology"/>
<dbReference type="InterPro" id="IPR012340">
    <property type="entry name" value="NA-bd_OB-fold"/>
</dbReference>
<dbReference type="PROSITE" id="PS50160">
    <property type="entry name" value="DNA_LIGASE_A3"/>
    <property type="match status" value="1"/>
</dbReference>
<evidence type="ECO:0000256" key="6">
    <source>
        <dbReference type="SAM" id="Coils"/>
    </source>
</evidence>
<dbReference type="Pfam" id="PF04675">
    <property type="entry name" value="DNA_ligase_A_N"/>
    <property type="match status" value="1"/>
</dbReference>
<evidence type="ECO:0000256" key="3">
    <source>
        <dbReference type="ARBA" id="ARBA00022741"/>
    </source>
</evidence>
<dbReference type="Gene3D" id="2.40.50.140">
    <property type="entry name" value="Nucleic acid-binding proteins"/>
    <property type="match status" value="1"/>
</dbReference>
<keyword evidence="2" id="KW-0436">Ligase</keyword>
<dbReference type="Pfam" id="PF01068">
    <property type="entry name" value="DNA_ligase_A_M"/>
    <property type="match status" value="1"/>
</dbReference>
<dbReference type="InterPro" id="IPR036599">
    <property type="entry name" value="DNA_ligase_N_sf"/>
</dbReference>
<name>A0A517KZF5_9PEZI</name>
<gene>
    <name evidence="9" type="ORF">FKW77_004974</name>
</gene>
<dbReference type="EMBL" id="CP042186">
    <property type="protein sequence ID" value="QDS68762.1"/>
    <property type="molecule type" value="Genomic_DNA"/>
</dbReference>
<dbReference type="PANTHER" id="PTHR45997">
    <property type="entry name" value="DNA LIGASE 4"/>
    <property type="match status" value="1"/>
</dbReference>
<dbReference type="GO" id="GO:0006297">
    <property type="term" value="P:nucleotide-excision repair, DNA gap filling"/>
    <property type="evidence" value="ECO:0007669"/>
    <property type="project" value="TreeGrafter"/>
</dbReference>
<sequence length="973" mass="110565">MPFLFSEICKLLSDLEKLKKRHPPLLPTALKAETRSKIEYWFRCNRKSIHAPGVDSVAFLSTLFPERRSDRVYGMKEDRLGKLIGRCLNMNSANRKILEDWKNPGCGDLGDRVETVQKPYDEPRAQEHLVTVEEIDNALNDLASRVRFSGPDIRSLKSSSSSDDSLGDIFLRLKSTEAKWLTRLILKDFSPVVLEEYVVLNAYHFLLPSLLKFQDNFSTAVALLRGPFHNTPSFTSDANAAWALKCQAAASLMPQIGVKIGRPQFLKARSMENCVNLANGQIWSVERKYDGEFCEIHIDLEKGIGSEIKILSKSCKDSTQDRNKLHHTIRTCLAIGQPHCAFQKRCIVIGEMVVYSDREQRILDFHHIRKHVTRSGVPIGNEADSQVRPGEHLMIVLFDLLLVDDDPILRRPYSERRARLTKIMTKRVGHAITAERTELGFSQPDARERLCNQFAAALCLRMEGLVLKPLQTPYFTLAGDNSGNRKSYIIKLKKDYLPEFQGERDVGDFTIVGASYDPKLAHKSSIGQLEFTTFHLGCLINKEDAVRFDQRPVYKVIDSIDLHQCIPPTELRTLNDHVRFQSVPFNREENRLRDAEEIGFDLVLDHTLSSKIKVVLIEPIVVEVLGSSYVKPSGKSYYTLRHARILKVHLDRDWKETVSFDELQDLAENALNAPPEETVDSKQMSQNVIEVLGKFHRKFERDRLRRTTPRSKATTSPATTVRTTQSSLSDSPCTRRRQEPSNSRQRSPVLVRIDTAELRPGGPHVIESTPRVLDSKSKVADESLPTPKSSAMEVVPKSSSSRGQKRERKRPSDEILEPRTTKRIVLGTRATRCEQSLRTLADITNDKSTRVVNRNPPTELTSSTVSDKKTASLEKSRITHNKMAQPIILPISPTGPEYATLLGQINTFKNLQSEHTVAGRIMHDAADVEHYKAMAWVLIREVQALERRLEVMEARMKDLEEENEYSREIMRQA</sequence>
<evidence type="ECO:0000256" key="4">
    <source>
        <dbReference type="ARBA" id="ARBA00022840"/>
    </source>
</evidence>
<dbReference type="GO" id="GO:0032807">
    <property type="term" value="C:DNA ligase IV complex"/>
    <property type="evidence" value="ECO:0007669"/>
    <property type="project" value="TreeGrafter"/>
</dbReference>
<keyword evidence="5" id="KW-0539">Nucleus</keyword>
<dbReference type="InterPro" id="IPR029710">
    <property type="entry name" value="LIG4"/>
</dbReference>
<keyword evidence="4" id="KW-0067">ATP-binding</keyword>
<dbReference type="GO" id="GO:0006303">
    <property type="term" value="P:double-strand break repair via nonhomologous end joining"/>
    <property type="evidence" value="ECO:0007669"/>
    <property type="project" value="TreeGrafter"/>
</dbReference>
<dbReference type="GO" id="GO:0006310">
    <property type="term" value="P:DNA recombination"/>
    <property type="evidence" value="ECO:0007669"/>
    <property type="project" value="InterPro"/>
</dbReference>
<dbReference type="OrthoDB" id="2160351at2759"/>
<organism evidence="9 10">
    <name type="scientific">Venturia effusa</name>
    <dbReference type="NCBI Taxonomy" id="50376"/>
    <lineage>
        <taxon>Eukaryota</taxon>
        <taxon>Fungi</taxon>
        <taxon>Dikarya</taxon>
        <taxon>Ascomycota</taxon>
        <taxon>Pezizomycotina</taxon>
        <taxon>Dothideomycetes</taxon>
        <taxon>Pleosporomycetidae</taxon>
        <taxon>Venturiales</taxon>
        <taxon>Venturiaceae</taxon>
        <taxon>Venturia</taxon>
    </lineage>
</organism>
<evidence type="ECO:0000313" key="10">
    <source>
        <dbReference type="Proteomes" id="UP000316270"/>
    </source>
</evidence>
<feature type="domain" description="ATP-dependent DNA ligase family profile" evidence="8">
    <location>
        <begin position="395"/>
        <end position="516"/>
    </location>
</feature>
<evidence type="ECO:0000256" key="1">
    <source>
        <dbReference type="ARBA" id="ARBA00007572"/>
    </source>
</evidence>
<accession>A0A517KZF5</accession>
<evidence type="ECO:0000256" key="5">
    <source>
        <dbReference type="ARBA" id="ARBA00023242"/>
    </source>
</evidence>
<feature type="region of interest" description="Disordered" evidence="7">
    <location>
        <begin position="700"/>
        <end position="819"/>
    </location>
</feature>
<dbReference type="GO" id="GO:0003910">
    <property type="term" value="F:DNA ligase (ATP) activity"/>
    <property type="evidence" value="ECO:0007669"/>
    <property type="project" value="InterPro"/>
</dbReference>
<dbReference type="GO" id="GO:0005524">
    <property type="term" value="F:ATP binding"/>
    <property type="evidence" value="ECO:0007669"/>
    <property type="project" value="UniProtKB-KW"/>
</dbReference>
<keyword evidence="3" id="KW-0547">Nucleotide-binding</keyword>
<keyword evidence="6" id="KW-0175">Coiled coil</keyword>
<dbReference type="PANTHER" id="PTHR45997:SF2">
    <property type="entry name" value="ATP DEPENDENT DNA LIGASE DOMAIN PROTEIN (AFU_ORTHOLOGUE AFUA_5G02430)"/>
    <property type="match status" value="1"/>
</dbReference>
<feature type="compositionally biased region" description="Basic and acidic residues" evidence="7">
    <location>
        <begin position="810"/>
        <end position="819"/>
    </location>
</feature>
<dbReference type="InterPro" id="IPR012310">
    <property type="entry name" value="DNA_ligase_ATP-dep_cent"/>
</dbReference>
<feature type="compositionally biased region" description="Low complexity" evidence="7">
    <location>
        <begin position="714"/>
        <end position="724"/>
    </location>
</feature>
<dbReference type="Gene3D" id="3.30.470.30">
    <property type="entry name" value="DNA ligase/mRNA capping enzyme"/>
    <property type="match status" value="1"/>
</dbReference>
<evidence type="ECO:0000256" key="2">
    <source>
        <dbReference type="ARBA" id="ARBA00022598"/>
    </source>
</evidence>
<evidence type="ECO:0000313" key="9">
    <source>
        <dbReference type="EMBL" id="QDS68762.1"/>
    </source>
</evidence>
<dbReference type="AlphaFoldDB" id="A0A517KZF5"/>
<keyword evidence="10" id="KW-1185">Reference proteome</keyword>
<reference evidence="9 10" key="1">
    <citation type="submission" date="2019-07" db="EMBL/GenBank/DDBJ databases">
        <title>Finished genome of Venturia effusa.</title>
        <authorList>
            <person name="Young C.A."/>
            <person name="Cox M.P."/>
            <person name="Ganley A.R.D."/>
            <person name="David W.J."/>
        </authorList>
    </citation>
    <scope>NUCLEOTIDE SEQUENCE [LARGE SCALE GENOMIC DNA]</scope>
    <source>
        <strain evidence="10">albino</strain>
    </source>
</reference>
<dbReference type="InterPro" id="IPR012308">
    <property type="entry name" value="DNA_ligase_ATP-dep_N"/>
</dbReference>
<dbReference type="Proteomes" id="UP000316270">
    <property type="component" value="Chromosome 2"/>
</dbReference>
<feature type="coiled-coil region" evidence="6">
    <location>
        <begin position="935"/>
        <end position="969"/>
    </location>
</feature>
<protein>
    <recommendedName>
        <fullName evidence="8">ATP-dependent DNA ligase family profile domain-containing protein</fullName>
    </recommendedName>
</protein>
<evidence type="ECO:0000256" key="7">
    <source>
        <dbReference type="SAM" id="MobiDB-lite"/>
    </source>
</evidence>
<evidence type="ECO:0000259" key="8">
    <source>
        <dbReference type="PROSITE" id="PS50160"/>
    </source>
</evidence>
<dbReference type="Gene3D" id="1.10.3260.10">
    <property type="entry name" value="DNA ligase, ATP-dependent, N-terminal domain"/>
    <property type="match status" value="1"/>
</dbReference>
<dbReference type="SUPFAM" id="SSF56091">
    <property type="entry name" value="DNA ligase/mRNA capping enzyme, catalytic domain"/>
    <property type="match status" value="1"/>
</dbReference>
<dbReference type="GO" id="GO:0003677">
    <property type="term" value="F:DNA binding"/>
    <property type="evidence" value="ECO:0007669"/>
    <property type="project" value="InterPro"/>
</dbReference>